<feature type="transmembrane region" description="Helical" evidence="12">
    <location>
        <begin position="232"/>
        <end position="248"/>
    </location>
</feature>
<organism evidence="13 14">
    <name type="scientific">Torulaspora globosa</name>
    <dbReference type="NCBI Taxonomy" id="48254"/>
    <lineage>
        <taxon>Eukaryota</taxon>
        <taxon>Fungi</taxon>
        <taxon>Dikarya</taxon>
        <taxon>Ascomycota</taxon>
        <taxon>Saccharomycotina</taxon>
        <taxon>Saccharomycetes</taxon>
        <taxon>Saccharomycetales</taxon>
        <taxon>Saccharomycetaceae</taxon>
        <taxon>Torulaspora</taxon>
    </lineage>
</organism>
<evidence type="ECO:0000256" key="3">
    <source>
        <dbReference type="ARBA" id="ARBA00006065"/>
    </source>
</evidence>
<comment type="pathway">
    <text evidence="2">Glycolipid biosynthesis; glycosylphosphatidylinositol-anchor biosynthesis.</text>
</comment>
<dbReference type="GO" id="GO:0006506">
    <property type="term" value="P:GPI anchor biosynthetic process"/>
    <property type="evidence" value="ECO:0007669"/>
    <property type="project" value="UniProtKB-UniPathway"/>
</dbReference>
<dbReference type="EMBL" id="CP059267">
    <property type="protein sequence ID" value="QLQ78012.1"/>
    <property type="molecule type" value="Genomic_DNA"/>
</dbReference>
<feature type="transmembrane region" description="Helical" evidence="12">
    <location>
        <begin position="317"/>
        <end position="336"/>
    </location>
</feature>
<keyword evidence="14" id="KW-1185">Reference proteome</keyword>
<evidence type="ECO:0000313" key="13">
    <source>
        <dbReference type="EMBL" id="QLQ78012.1"/>
    </source>
</evidence>
<keyword evidence="7 12" id="KW-0812">Transmembrane</keyword>
<accession>A0A7H9HNV7</accession>
<name>A0A7H9HNV7_9SACH</name>
<comment type="similarity">
    <text evidence="3">Belongs to the glycosyltransferase 22 family. PIGB subfamily.</text>
</comment>
<evidence type="ECO:0000256" key="6">
    <source>
        <dbReference type="ARBA" id="ARBA00022679"/>
    </source>
</evidence>
<sequence>MKPIKALFKRRTRLLVVLSTFRIINALSTRTFFQADEFWQALEPAHYKAFGYGQLSWEWGYGLRSYAFPLIFEITYRFVDAICFLSSVLTWGLSKCVVSDENVQLIQGIPDILEYYGVIYAPKVVMGVIAAVGEYHMVKFIQKLYIMTMGKTSDDKHGDVSRITRISTILTLTNFFNCFLITRTFINSFELCLTSIALFYWDWTGGDLIHGADFTKSLVVAIFTCLQRPSNVLIWLVLGFFLVLQLVWRKRFPSLVYLGCKISFVLIAVMLFNCAIDYYFYGELVFPVFRFLKFNFTSPLSNFYGVSPWHFHLTQSVPILLGFNIPLFLYGLFIGSNKRHKPMRAIDPLKQIKIVILINLVALSSLKHKEFRFLYPLQPLFTLISSFALVGLAAKYPIKSHALNNLLWVLPFISMFAALFLNSFNEAGVVSVMNFLHNEPAIDSVGFIMPCHSTTWQSHLHRNDIEQLWAITCEPPLHLLNDPKAHEKLPNYMDESDYLYENVPGFIYKNFPPLFRESLRSPGKQYKYEWPEYLVIFEHLKNLYFDRLLKDSNYIEVARFFNSFTHWDSRRQGDVLVYQKVNR</sequence>
<dbReference type="EC" id="2.4.1.-" evidence="12"/>
<dbReference type="AlphaFoldDB" id="A0A7H9HNV7"/>
<dbReference type="UniPathway" id="UPA00196"/>
<evidence type="ECO:0000256" key="2">
    <source>
        <dbReference type="ARBA" id="ARBA00004687"/>
    </source>
</evidence>
<keyword evidence="9 12" id="KW-1133">Transmembrane helix</keyword>
<evidence type="ECO:0000313" key="14">
    <source>
        <dbReference type="Proteomes" id="UP000510647"/>
    </source>
</evidence>
<proteinExistence type="inferred from homology"/>
<dbReference type="OrthoDB" id="416834at2759"/>
<evidence type="ECO:0000256" key="5">
    <source>
        <dbReference type="ARBA" id="ARBA00022676"/>
    </source>
</evidence>
<feature type="transmembrane region" description="Helical" evidence="12">
    <location>
        <begin position="255"/>
        <end position="281"/>
    </location>
</feature>
<comment type="subcellular location">
    <subcellularLocation>
        <location evidence="1 12">Endoplasmic reticulum membrane</location>
        <topology evidence="1 12">Multi-pass membrane protein</topology>
    </subcellularLocation>
</comment>
<evidence type="ECO:0000256" key="11">
    <source>
        <dbReference type="ARBA" id="ARBA00024708"/>
    </source>
</evidence>
<evidence type="ECO:0000256" key="10">
    <source>
        <dbReference type="ARBA" id="ARBA00023136"/>
    </source>
</evidence>
<evidence type="ECO:0000256" key="9">
    <source>
        <dbReference type="ARBA" id="ARBA00022989"/>
    </source>
</evidence>
<gene>
    <name evidence="13" type="ORF">HG537_0A02590</name>
</gene>
<keyword evidence="5 12" id="KW-0328">Glycosyltransferase</keyword>
<evidence type="ECO:0000256" key="1">
    <source>
        <dbReference type="ARBA" id="ARBA00004477"/>
    </source>
</evidence>
<evidence type="ECO:0000256" key="4">
    <source>
        <dbReference type="ARBA" id="ARBA00022502"/>
    </source>
</evidence>
<dbReference type="Proteomes" id="UP000510647">
    <property type="component" value="Chromosome 1"/>
</dbReference>
<reference evidence="13 14" key="1">
    <citation type="submission" date="2020-06" db="EMBL/GenBank/DDBJ databases">
        <title>The yeast mating-type switching endonuclease HO is a domesticated member of an unorthodox homing genetic element family.</title>
        <authorList>
            <person name="Coughlan A.Y."/>
            <person name="Lombardi L."/>
            <person name="Braun-Galleani S."/>
            <person name="Martos A.R."/>
            <person name="Galeote V."/>
            <person name="Bigey F."/>
            <person name="Dequin S."/>
            <person name="Byrne K.P."/>
            <person name="Wolfe K.H."/>
        </authorList>
    </citation>
    <scope>NUCLEOTIDE SEQUENCE [LARGE SCALE GENOMIC DNA]</scope>
    <source>
        <strain evidence="13 14">CBS2947</strain>
    </source>
</reference>
<dbReference type="PANTHER" id="PTHR22760">
    <property type="entry name" value="GLYCOSYLTRANSFERASE"/>
    <property type="match status" value="1"/>
</dbReference>
<feature type="transmembrane region" description="Helical" evidence="12">
    <location>
        <begin position="373"/>
        <end position="394"/>
    </location>
</feature>
<feature type="transmembrane region" description="Helical" evidence="12">
    <location>
        <begin position="406"/>
        <end position="424"/>
    </location>
</feature>
<dbReference type="InterPro" id="IPR005599">
    <property type="entry name" value="GPI_mannosylTrfase"/>
</dbReference>
<keyword evidence="8 12" id="KW-0256">Endoplasmic reticulum</keyword>
<dbReference type="Pfam" id="PF03901">
    <property type="entry name" value="Glyco_transf_22"/>
    <property type="match status" value="1"/>
</dbReference>
<keyword evidence="10 12" id="KW-0472">Membrane</keyword>
<comment type="function">
    <text evidence="11">Mannosyltransferase involved in glycosylphosphatidylinositol-anchor biosynthesis. Transfers the third mannose to Man2-GlcN-acyl-PI during GPI precursor assembly.</text>
</comment>
<dbReference type="GO" id="GO:0005789">
    <property type="term" value="C:endoplasmic reticulum membrane"/>
    <property type="evidence" value="ECO:0007669"/>
    <property type="project" value="UniProtKB-SubCell"/>
</dbReference>
<dbReference type="GO" id="GO:0000026">
    <property type="term" value="F:alpha-1,2-mannosyltransferase activity"/>
    <property type="evidence" value="ECO:0007669"/>
    <property type="project" value="TreeGrafter"/>
</dbReference>
<protein>
    <recommendedName>
        <fullName evidence="12">Mannosyltransferase</fullName>
        <ecNumber evidence="12">2.4.1.-</ecNumber>
    </recommendedName>
</protein>
<dbReference type="PANTHER" id="PTHR22760:SF4">
    <property type="entry name" value="GPI MANNOSYLTRANSFERASE 3"/>
    <property type="match status" value="1"/>
</dbReference>
<evidence type="ECO:0000256" key="12">
    <source>
        <dbReference type="RuleBase" id="RU363075"/>
    </source>
</evidence>
<evidence type="ECO:0000256" key="7">
    <source>
        <dbReference type="ARBA" id="ARBA00022692"/>
    </source>
</evidence>
<evidence type="ECO:0000256" key="8">
    <source>
        <dbReference type="ARBA" id="ARBA00022824"/>
    </source>
</evidence>
<keyword evidence="4" id="KW-0337">GPI-anchor biosynthesis</keyword>
<keyword evidence="6" id="KW-0808">Transferase</keyword>